<feature type="transmembrane region" description="Helical" evidence="1">
    <location>
        <begin position="137"/>
        <end position="159"/>
    </location>
</feature>
<evidence type="ECO:0000256" key="1">
    <source>
        <dbReference type="SAM" id="Phobius"/>
    </source>
</evidence>
<evidence type="ECO:0000313" key="3">
    <source>
        <dbReference type="Proteomes" id="UP000317512"/>
    </source>
</evidence>
<feature type="transmembrane region" description="Helical" evidence="1">
    <location>
        <begin position="61"/>
        <end position="87"/>
    </location>
</feature>
<keyword evidence="1" id="KW-0812">Transmembrane</keyword>
<evidence type="ECO:0000313" key="2">
    <source>
        <dbReference type="EMBL" id="QDY88646.1"/>
    </source>
</evidence>
<dbReference type="Proteomes" id="UP000317512">
    <property type="component" value="Chromosome"/>
</dbReference>
<name>A0A5B8JBJ5_9MOLU</name>
<gene>
    <name evidence="2" type="ORF">FOY43_03215</name>
</gene>
<dbReference type="EMBL" id="CP041663">
    <property type="protein sequence ID" value="QDY88646.1"/>
    <property type="molecule type" value="Genomic_DNA"/>
</dbReference>
<protein>
    <submittedName>
        <fullName evidence="2">Uncharacterized protein</fullName>
    </submittedName>
</protein>
<keyword evidence="1" id="KW-0472">Membrane</keyword>
<organism evidence="2 3">
    <name type="scientific">Mycoplasma anserisalpingitidis</name>
    <dbReference type="NCBI Taxonomy" id="519450"/>
    <lineage>
        <taxon>Bacteria</taxon>
        <taxon>Bacillati</taxon>
        <taxon>Mycoplasmatota</taxon>
        <taxon>Mollicutes</taxon>
        <taxon>Mycoplasmataceae</taxon>
        <taxon>Mycoplasma</taxon>
    </lineage>
</organism>
<feature type="transmembrane region" description="Helical" evidence="1">
    <location>
        <begin position="214"/>
        <end position="243"/>
    </location>
</feature>
<proteinExistence type="predicted"/>
<reference evidence="3" key="1">
    <citation type="submission" date="2019-07" db="EMBL/GenBank/DDBJ databases">
        <title>Complete genome sequences of three Mycoplasma sp. 1220 strains.</title>
        <authorList>
            <person name="Grozner D."/>
            <person name="Forro B."/>
            <person name="Kovacs A.B."/>
            <person name="Marton S."/>
            <person name="Banyai K."/>
            <person name="Kreizinger Z."/>
            <person name="Sulyok K.M."/>
            <person name="Gyuranecz M."/>
        </authorList>
    </citation>
    <scope>NUCLEOTIDE SEQUENCE [LARGE SCALE GENOMIC DNA]</scope>
    <source>
        <strain evidence="3">MYCAV93</strain>
    </source>
</reference>
<keyword evidence="1" id="KW-1133">Transmembrane helix</keyword>
<dbReference type="AlphaFoldDB" id="A0A5B8JBJ5"/>
<sequence length="498" mass="58585">MIKNRRKFENYSYLEEKRRTKISSLFRLFKNRKVFNELDIPYVEQLNENNRILTKKLNLKWHILSLVIIFLLFAYALIASIVEGWFFLDIYKYSIGMYFGNSFIILLILSATWVITKLVLNRKSERAFTLFSRIRKVNVITLLGVIRKILILLFFILTLGEHIIMHFVYNWSFDFNIGSVNLFKHGWYYISGSNVNYPNSLNNIGMLLDSIYNVFYYISVSSILPIFIWLFLVLFLFIQAILVEPKKIWKVYMSKGNSLESVKEYMNSRQSVFVVTKGVQLYFYTMMIIKGLITDKLDVINFAELKIRVIEKTIDSKKTKATIDLKSVRNKFVNLENEKKTDLDQIIIKENEFIVNQTINDKLSKQTKETGEEQQVNVSINKKNDQERVANPNPLNAYETTSNGTQENMFEDIYEEPISYNSTYEDAYVIRENQPKINNNASNSPSQSVKEVKFEKAIKNNTNQKPNLTIEDEDELEREKLFKELDEFLESVAPKDKR</sequence>
<feature type="transmembrane region" description="Helical" evidence="1">
    <location>
        <begin position="93"/>
        <end position="116"/>
    </location>
</feature>
<dbReference type="OrthoDB" id="398485at2"/>
<dbReference type="RefSeq" id="WP_146309099.1">
    <property type="nucleotide sequence ID" value="NZ_CP041663.1"/>
</dbReference>
<accession>A0A5B8JBJ5</accession>